<dbReference type="SUPFAM" id="SSF52540">
    <property type="entry name" value="P-loop containing nucleoside triphosphate hydrolases"/>
    <property type="match status" value="1"/>
</dbReference>
<sequence>MDPSQTVVGVKKEQHDDIKPDAPFKEEIKVKGEQHEEVTTDALLNARSRSTEQCALLTFSYMEKMRRVKDPDLWQLFYQKVLPLLDGLQPACETISSSRKLQPALKKAAAHWLDQISDLRDQAKRSHRTVIGVLGNTGDGKSSTINALLDEERYDRTLISQDGTQLIILSLLPTNCMRACTAVATEVSYNNDEDEENPYRAEVEFISREEWSKEVNILLMEFFAEETDERNDLDPESDAAKALAKVQAVYPSLSLEDLTSSTSAQLATHPSVNHLLGTTMTVKSGNAQDIREQLEPYVDSNDKDDETAAYWPLVKVVRIFTKARVLANGVTIVDLPGHQDWDAARAAVASEYIKCCSGVWVVAPINRAVDNKTAKDIMSNSIKRQLKLDGAFSALTIICSKTDDMTLSSGIESMKSKLDKDTKAAWGRVQALGRRTAALEKELMVVRGRRKTSRASTSSLDTGRTAKRARTEPSGKQVERAMFDSSSELVNDGVVDYYPNAEKHEELAELKEEKRELMDEVHARLIRRRNQLCRDAVRKHLAKGFKDLDRQDSANANGHGQADEEPRDYDEMSALTPIFCTSSLVYQKMQGLVADNDDETPGFDTEQDTEIPQLQAHAQKLTEELRIAKYQEILNSICQILNSIAIWAQDTAETTATIDGERLKWMLARFNADLNGEVEDCRDKLHVAAETGLYEEMKRLSSAASRAAVPTAIGWGNMNFSTLKATFRRGGIWKMNNFNEDLLRPITDNLTETWANFFRFSIPGVLDNFSVSATHRLGVFHEDVMKQLGIQDYDHDESPAIVQLSRQLDLHKSKVVRLAAQSRMGVDEAQKDANRALTTPVAEAMALGYEECSQMRGKGSVKKAKAKIEEYVLNRKVKMFRDAIGNVKDVLGDGLKMVGEDMAADIKNIGVTMEGDYMLALAEKQESARLREQASKREMLKFLEHAAEQFR</sequence>
<dbReference type="Gene3D" id="3.40.50.300">
    <property type="entry name" value="P-loop containing nucleotide triphosphate hydrolases"/>
    <property type="match status" value="1"/>
</dbReference>
<feature type="compositionally biased region" description="Basic and acidic residues" evidence="2">
    <location>
        <begin position="10"/>
        <end position="22"/>
    </location>
</feature>
<keyword evidence="6" id="KW-1185">Reference proteome</keyword>
<dbReference type="InterPro" id="IPR056024">
    <property type="entry name" value="DUF7605"/>
</dbReference>
<evidence type="ECO:0000313" key="6">
    <source>
        <dbReference type="Proteomes" id="UP001056436"/>
    </source>
</evidence>
<feature type="region of interest" description="Disordered" evidence="2">
    <location>
        <begin position="448"/>
        <end position="479"/>
    </location>
</feature>
<evidence type="ECO:0000313" key="5">
    <source>
        <dbReference type="EMBL" id="KAI3554052.1"/>
    </source>
</evidence>
<evidence type="ECO:0000256" key="1">
    <source>
        <dbReference type="SAM" id="Coils"/>
    </source>
</evidence>
<gene>
    <name evidence="5" type="ORF">CABS02_05772</name>
</gene>
<keyword evidence="1" id="KW-0175">Coiled coil</keyword>
<feature type="region of interest" description="Disordered" evidence="2">
    <location>
        <begin position="1"/>
        <end position="22"/>
    </location>
</feature>
<comment type="caution">
    <text evidence="5">The sequence shown here is derived from an EMBL/GenBank/DDBJ whole genome shotgun (WGS) entry which is preliminary data.</text>
</comment>
<dbReference type="Pfam" id="PF24564">
    <property type="entry name" value="DUF7605"/>
    <property type="match status" value="1"/>
</dbReference>
<dbReference type="OrthoDB" id="3598281at2759"/>
<evidence type="ECO:0008006" key="7">
    <source>
        <dbReference type="Google" id="ProtNLM"/>
    </source>
</evidence>
<evidence type="ECO:0000259" key="4">
    <source>
        <dbReference type="Pfam" id="PF24564"/>
    </source>
</evidence>
<proteinExistence type="predicted"/>
<dbReference type="PANTHER" id="PTHR36681:SF3">
    <property type="entry name" value="NUCLEAR GTPASE, GERMINAL CENTER-ASSOCIATED, TANDEM DUPLICATE 3"/>
    <property type="match status" value="1"/>
</dbReference>
<dbReference type="InterPro" id="IPR027417">
    <property type="entry name" value="P-loop_NTPase"/>
</dbReference>
<dbReference type="EMBL" id="SDAQ01000026">
    <property type="protein sequence ID" value="KAI3554052.1"/>
    <property type="molecule type" value="Genomic_DNA"/>
</dbReference>
<evidence type="ECO:0000259" key="3">
    <source>
        <dbReference type="Pfam" id="PF00350"/>
    </source>
</evidence>
<dbReference type="AlphaFoldDB" id="A0A9P9XIY9"/>
<feature type="region of interest" description="Disordered" evidence="2">
    <location>
        <begin position="548"/>
        <end position="568"/>
    </location>
</feature>
<dbReference type="Proteomes" id="UP001056436">
    <property type="component" value="Unassembled WGS sequence"/>
</dbReference>
<dbReference type="Pfam" id="PF00350">
    <property type="entry name" value="Dynamin_N"/>
    <property type="match status" value="1"/>
</dbReference>
<accession>A0A9P9XIY9</accession>
<feature type="coiled-coil region" evidence="1">
    <location>
        <begin position="500"/>
        <end position="527"/>
    </location>
</feature>
<feature type="domain" description="Dynamin N-terminal" evidence="3">
    <location>
        <begin position="177"/>
        <end position="384"/>
    </location>
</feature>
<dbReference type="InterPro" id="IPR045063">
    <property type="entry name" value="Dynamin_N"/>
</dbReference>
<dbReference type="PANTHER" id="PTHR36681">
    <property type="entry name" value="NUCLEAR GTPASE, GERMINAL CENTER-ASSOCIATED, TANDEM DUPLICATE 3"/>
    <property type="match status" value="1"/>
</dbReference>
<evidence type="ECO:0000256" key="2">
    <source>
        <dbReference type="SAM" id="MobiDB-lite"/>
    </source>
</evidence>
<name>A0A9P9XIY9_9PEZI</name>
<feature type="compositionally biased region" description="Basic and acidic residues" evidence="2">
    <location>
        <begin position="469"/>
        <end position="479"/>
    </location>
</feature>
<reference evidence="5" key="1">
    <citation type="submission" date="2019-01" db="EMBL/GenBank/DDBJ databases">
        <title>Colletotrichum abscissum LGMF1257.</title>
        <authorList>
            <person name="Baroncelli R."/>
        </authorList>
    </citation>
    <scope>NUCLEOTIDE SEQUENCE</scope>
    <source>
        <strain evidence="5">Ca142</strain>
    </source>
</reference>
<feature type="domain" description="DUF7605" evidence="4">
    <location>
        <begin position="703"/>
        <end position="874"/>
    </location>
</feature>
<protein>
    <recommendedName>
        <fullName evidence="7">Tat pathway signal sequence</fullName>
    </recommendedName>
</protein>
<organism evidence="5 6">
    <name type="scientific">Colletotrichum abscissum</name>
    <dbReference type="NCBI Taxonomy" id="1671311"/>
    <lineage>
        <taxon>Eukaryota</taxon>
        <taxon>Fungi</taxon>
        <taxon>Dikarya</taxon>
        <taxon>Ascomycota</taxon>
        <taxon>Pezizomycotina</taxon>
        <taxon>Sordariomycetes</taxon>
        <taxon>Hypocreomycetidae</taxon>
        <taxon>Glomerellales</taxon>
        <taxon>Glomerellaceae</taxon>
        <taxon>Colletotrichum</taxon>
        <taxon>Colletotrichum acutatum species complex</taxon>
    </lineage>
</organism>